<feature type="compositionally biased region" description="Low complexity" evidence="1">
    <location>
        <begin position="64"/>
        <end position="74"/>
    </location>
</feature>
<feature type="region of interest" description="Disordered" evidence="1">
    <location>
        <begin position="531"/>
        <end position="556"/>
    </location>
</feature>
<dbReference type="RefSeq" id="XP_014542916.2">
    <property type="nucleotide sequence ID" value="XM_014687430.2"/>
</dbReference>
<feature type="region of interest" description="Disordered" evidence="1">
    <location>
        <begin position="404"/>
        <end position="426"/>
    </location>
</feature>
<feature type="region of interest" description="Disordered" evidence="1">
    <location>
        <begin position="277"/>
        <end position="305"/>
    </location>
</feature>
<name>A0A7D5URV9_9HYPO</name>
<keyword evidence="3" id="KW-1185">Reference proteome</keyword>
<dbReference type="OrthoDB" id="3506470at2759"/>
<feature type="compositionally biased region" description="Polar residues" evidence="1">
    <location>
        <begin position="277"/>
        <end position="286"/>
    </location>
</feature>
<dbReference type="AlphaFoldDB" id="A0A7D5URV9"/>
<feature type="region of interest" description="Disordered" evidence="1">
    <location>
        <begin position="601"/>
        <end position="623"/>
    </location>
</feature>
<feature type="compositionally biased region" description="Polar residues" evidence="1">
    <location>
        <begin position="24"/>
        <end position="33"/>
    </location>
</feature>
<dbReference type="GeneID" id="26244289"/>
<feature type="compositionally biased region" description="Low complexity" evidence="1">
    <location>
        <begin position="178"/>
        <end position="188"/>
    </location>
</feature>
<evidence type="ECO:0000313" key="2">
    <source>
        <dbReference type="EMBL" id="QLI64472.1"/>
    </source>
</evidence>
<proteinExistence type="predicted"/>
<protein>
    <submittedName>
        <fullName evidence="2">Uncharacterized protein</fullName>
    </submittedName>
</protein>
<feature type="compositionally biased region" description="Low complexity" evidence="1">
    <location>
        <begin position="613"/>
        <end position="623"/>
    </location>
</feature>
<reference evidence="2 3" key="1">
    <citation type="submission" date="2020-07" db="EMBL/GenBank/DDBJ databases">
        <title>Telomere length de novo assembly of all 7 chromosomes of the fungus, Metarhizium brunneum, using a novel assembly pipeline.</title>
        <authorList>
            <person name="Saud z."/>
            <person name="Kortsinoglou A."/>
            <person name="Kouvelis V.N."/>
            <person name="Butt T.M."/>
        </authorList>
    </citation>
    <scope>NUCLEOTIDE SEQUENCE [LARGE SCALE GENOMIC DNA]</scope>
    <source>
        <strain evidence="2 3">4556</strain>
    </source>
</reference>
<feature type="compositionally biased region" description="Low complexity" evidence="1">
    <location>
        <begin position="34"/>
        <end position="46"/>
    </location>
</feature>
<sequence>MQIPGSEESPFTSLFGLKLIPIGSESQAPSTTGSESPSTARSSPSSGRRRSVSSMKDLIPLKLSPSSSSVWSDSQPTPADEGMADRAADCLPEVLARDLELSAAVFAEKKMTAGTPVISLSAEERARLRASRMALYSPYLAASARVHSLDPIEERDSTASFVDQEVEFPVEKYELDSESSSTTSHCSSDGAEPPDFRHRGSVATTATSFASVACRRKNSLLPDIQYECSWIEADSDGEDHVDSNTQDYNVGSLSPRPQTPPCSEFSSSITETDPNLDISNPSIHTHNSPHRKSHSVSGGFPSVPVQRQLSGRSLSVPVRPSTMNGPIIKPAENSFKNDQLQTMCPTQCQSLKTMRRTQSLRTSATDSSFPTHRLQKPSLQPAICLETSLVTNACSVSDDEGLSPVANRDSAKPHASFVRPPTPPQPLRSVQSWLNSSLQPYPWASHGDEAARAVPLPPDAIETLRVSVACFPETMLLTSSLTVETIRSYAKKMRHPVTEALIIAGDTSIQPPRKSLWRKVINYKKGPQPSDWKTTPMYSSSRQRSSTDSTSSEELDVPKSWTPIKNVFGHCSDYICDAIYAHIVSYNYVSALVARNPAPVAGNGRTSSMSSRDQQQQQQQDDIPKKAASLLGLTASASAEAAASMGRFPRRVSSPLGEWNKEGIMTSRNTTPSSQDNALRVIQSGLLQCIARLVATAKLMAESDTGEERMVDMGAEDADMLFMRSLCEIVRMAEEAS</sequence>
<gene>
    <name evidence="2" type="ORF">G6M90_00g001590</name>
</gene>
<accession>A0A7D5URV9</accession>
<dbReference type="Proteomes" id="UP000510686">
    <property type="component" value="Chromosome 1"/>
</dbReference>
<organism evidence="2 3">
    <name type="scientific">Metarhizium brunneum</name>
    <dbReference type="NCBI Taxonomy" id="500148"/>
    <lineage>
        <taxon>Eukaryota</taxon>
        <taxon>Fungi</taxon>
        <taxon>Dikarya</taxon>
        <taxon>Ascomycota</taxon>
        <taxon>Pezizomycotina</taxon>
        <taxon>Sordariomycetes</taxon>
        <taxon>Hypocreomycetidae</taxon>
        <taxon>Hypocreales</taxon>
        <taxon>Clavicipitaceae</taxon>
        <taxon>Metarhizium</taxon>
    </lineage>
</organism>
<evidence type="ECO:0000313" key="3">
    <source>
        <dbReference type="Proteomes" id="UP000510686"/>
    </source>
</evidence>
<dbReference type="EMBL" id="CP058932">
    <property type="protein sequence ID" value="QLI64472.1"/>
    <property type="molecule type" value="Genomic_DNA"/>
</dbReference>
<feature type="compositionally biased region" description="Low complexity" evidence="1">
    <location>
        <begin position="539"/>
        <end position="552"/>
    </location>
</feature>
<feature type="region of interest" description="Disordered" evidence="1">
    <location>
        <begin position="173"/>
        <end position="197"/>
    </location>
</feature>
<feature type="region of interest" description="Disordered" evidence="1">
    <location>
        <begin position="250"/>
        <end position="269"/>
    </location>
</feature>
<evidence type="ECO:0000256" key="1">
    <source>
        <dbReference type="SAM" id="MobiDB-lite"/>
    </source>
</evidence>
<feature type="region of interest" description="Disordered" evidence="1">
    <location>
        <begin position="22"/>
        <end position="83"/>
    </location>
</feature>
<dbReference type="KEGG" id="mbrn:26244289"/>